<dbReference type="eggNOG" id="KOG2273">
    <property type="taxonomic scope" value="Eukaryota"/>
</dbReference>
<protein>
    <recommendedName>
        <fullName evidence="10">Autophagy-related protein 20</fullName>
    </recommendedName>
</protein>
<organism evidence="13 14">
    <name type="scientific">Tetrapisispora phaffii (strain ATCC 24235 / CBS 4417 / NBRC 1672 / NRRL Y-8282 / UCD 70-5)</name>
    <name type="common">Yeast</name>
    <name type="synonym">Fabospora phaffii</name>
    <dbReference type="NCBI Taxonomy" id="1071381"/>
    <lineage>
        <taxon>Eukaryota</taxon>
        <taxon>Fungi</taxon>
        <taxon>Dikarya</taxon>
        <taxon>Ascomycota</taxon>
        <taxon>Saccharomycotina</taxon>
        <taxon>Saccharomycetes</taxon>
        <taxon>Saccharomycetales</taxon>
        <taxon>Saccharomycetaceae</taxon>
        <taxon>Tetrapisispora</taxon>
    </lineage>
</organism>
<feature type="compositionally biased region" description="Basic and acidic residues" evidence="11">
    <location>
        <begin position="65"/>
        <end position="80"/>
    </location>
</feature>
<dbReference type="GO" id="GO:0005829">
    <property type="term" value="C:cytosol"/>
    <property type="evidence" value="ECO:0007669"/>
    <property type="project" value="GOC"/>
</dbReference>
<keyword evidence="9" id="KW-0472">Membrane</keyword>
<dbReference type="OMA" id="ICNTDIT"/>
<dbReference type="EMBL" id="HE612858">
    <property type="protein sequence ID" value="CCE62510.1"/>
    <property type="molecule type" value="Genomic_DNA"/>
</dbReference>
<dbReference type="Gene3D" id="3.30.1520.10">
    <property type="entry name" value="Phox-like domain"/>
    <property type="match status" value="1"/>
</dbReference>
<sequence>MDKQASIHDQNIVEELETVNLNENEPSVLIDSNINSVNSGIPSNNIQKKRIKEISSASEPPDLEQPDRAPEMHETTEARGDTSYVAYSNKIENIDGSNLEINDDLMEKLNISSNKLSSMVNPNTEYSKSHSLDGGLITDSETVRENESKQVPNKSVFITNTNKISEGQGRSYISYSIKYGNDVVQRRYSDFENFRSILVRLFPINIIPSIPEKQTLKSYGKSITNKNTSYLLPLEGTSSIDMALSNINGTVRASEETFIRHRIRILTRFLNKLLDDDEIMSTTIVTDFLDPNVSNWSDFVNSSATFSSLRKSELQCNPLDPTNTTRMHACLPIPSSSSLSPITKERKTEAADGEVEKRDSFEILDNDHKQYETLMKNGIYRHNKRITKAWVGVQEDMNDLSEIFAYLSNNQMGKEATLAEQTTYVSNAYDESATELEKLVGLLYYDIDESFSELVYDAESMKELLNYRRMKKLQLNLIESTLGSKIKHLEKIEHKENETQKNTETFTNEISDPLKPQRQLTYGGLLKNKFNKLTTMVKESLNYQELDPESLKEELGKDIKYLKESQVVASSDLEEISKIIVGRRVSKYVAEREEALTKSLENYSKYMMEYSKKNMEIWKLIRDSQNT</sequence>
<dbReference type="Proteomes" id="UP000005666">
    <property type="component" value="Chromosome 3"/>
</dbReference>
<dbReference type="CDD" id="cd06867">
    <property type="entry name" value="PX_SNX41_42"/>
    <property type="match status" value="1"/>
</dbReference>
<evidence type="ECO:0000256" key="8">
    <source>
        <dbReference type="ARBA" id="ARBA00023121"/>
    </source>
</evidence>
<dbReference type="GO" id="GO:0034498">
    <property type="term" value="P:early endosome to Golgi transport"/>
    <property type="evidence" value="ECO:0007669"/>
    <property type="project" value="EnsemblFungi"/>
</dbReference>
<dbReference type="RefSeq" id="XP_003684944.1">
    <property type="nucleotide sequence ID" value="XM_003684896.1"/>
</dbReference>
<comment type="similarity">
    <text evidence="3">Belongs to the sorting nexin family.</text>
</comment>
<reference evidence="13 14" key="1">
    <citation type="journal article" date="2011" name="Proc. Natl. Acad. Sci. U.S.A.">
        <title>Evolutionary erosion of yeast sex chromosomes by mating-type switching accidents.</title>
        <authorList>
            <person name="Gordon J.L."/>
            <person name="Armisen D."/>
            <person name="Proux-Wera E."/>
            <person name="Oheigeartaigh S.S."/>
            <person name="Byrne K.P."/>
            <person name="Wolfe K.H."/>
        </authorList>
    </citation>
    <scope>NUCLEOTIDE SEQUENCE [LARGE SCALE GENOMIC DNA]</scope>
    <source>
        <strain evidence="14">ATCC 24235 / CBS 4417 / NBRC 1672 / NRRL Y-8282 / UCD 70-5</strain>
    </source>
</reference>
<keyword evidence="6" id="KW-0653">Protein transport</keyword>
<keyword evidence="14" id="KW-1185">Reference proteome</keyword>
<evidence type="ECO:0000256" key="5">
    <source>
        <dbReference type="ARBA" id="ARBA00022753"/>
    </source>
</evidence>
<dbReference type="STRING" id="1071381.G8BQJ8"/>
<evidence type="ECO:0000256" key="3">
    <source>
        <dbReference type="ARBA" id="ARBA00010883"/>
    </source>
</evidence>
<dbReference type="SMART" id="SM00312">
    <property type="entry name" value="PX"/>
    <property type="match status" value="1"/>
</dbReference>
<evidence type="ECO:0000256" key="11">
    <source>
        <dbReference type="SAM" id="MobiDB-lite"/>
    </source>
</evidence>
<keyword evidence="5" id="KW-0967">Endosome</keyword>
<comment type="subcellular location">
    <subcellularLocation>
        <location evidence="1">Endosome membrane</location>
        <topology evidence="1">Peripheral membrane protein</topology>
    </subcellularLocation>
    <subcellularLocation>
        <location evidence="2">Preautophagosomal structure membrane</location>
        <topology evidence="2">Peripheral membrane protein</topology>
    </subcellularLocation>
</comment>
<dbReference type="PANTHER" id="PTHR46979">
    <property type="entry name" value="SORTING NEXIN-41"/>
    <property type="match status" value="1"/>
</dbReference>
<dbReference type="GO" id="GO:0010009">
    <property type="term" value="C:cytoplasmic side of endosome membrane"/>
    <property type="evidence" value="ECO:0007669"/>
    <property type="project" value="EnsemblFungi"/>
</dbReference>
<evidence type="ECO:0000313" key="14">
    <source>
        <dbReference type="Proteomes" id="UP000005666"/>
    </source>
</evidence>
<evidence type="ECO:0000259" key="12">
    <source>
        <dbReference type="PROSITE" id="PS50195"/>
    </source>
</evidence>
<dbReference type="GO" id="GO:0032266">
    <property type="term" value="F:phosphatidylinositol-3-phosphate binding"/>
    <property type="evidence" value="ECO:0007669"/>
    <property type="project" value="EnsemblFungi"/>
</dbReference>
<dbReference type="PROSITE" id="PS50195">
    <property type="entry name" value="PX"/>
    <property type="match status" value="1"/>
</dbReference>
<dbReference type="HOGENOM" id="CLU_014456_2_1_1"/>
<accession>G8BQJ8</accession>
<keyword evidence="4" id="KW-0813">Transport</keyword>
<name>G8BQJ8_TETPH</name>
<proteinExistence type="inferred from homology"/>
<dbReference type="OrthoDB" id="289314at2759"/>
<dbReference type="Pfam" id="PF00787">
    <property type="entry name" value="PX"/>
    <property type="match status" value="1"/>
</dbReference>
<gene>
    <name evidence="13" type="primary">TPHA0C03580</name>
    <name evidence="13" type="ordered locus">TPHA_0C03580</name>
</gene>
<feature type="domain" description="PX" evidence="12">
    <location>
        <begin position="135"/>
        <end position="296"/>
    </location>
</feature>
<dbReference type="PANTHER" id="PTHR46979:SF1">
    <property type="entry name" value="AUTOPHAGY-RELATED PROTEIN 20"/>
    <property type="match status" value="1"/>
</dbReference>
<evidence type="ECO:0000256" key="9">
    <source>
        <dbReference type="ARBA" id="ARBA00023136"/>
    </source>
</evidence>
<keyword evidence="8" id="KW-0446">Lipid-binding</keyword>
<dbReference type="Gene3D" id="1.20.1270.60">
    <property type="entry name" value="Arfaptin homology (AH) domain/BAR domain"/>
    <property type="match status" value="1"/>
</dbReference>
<dbReference type="GeneID" id="11533518"/>
<evidence type="ECO:0000256" key="2">
    <source>
        <dbReference type="ARBA" id="ARBA00004623"/>
    </source>
</evidence>
<evidence type="ECO:0000313" key="13">
    <source>
        <dbReference type="EMBL" id="CCE62510.1"/>
    </source>
</evidence>
<dbReference type="InterPro" id="IPR001683">
    <property type="entry name" value="PX_dom"/>
</dbReference>
<dbReference type="KEGG" id="tpf:TPHA_0C03580"/>
<evidence type="ECO:0000256" key="4">
    <source>
        <dbReference type="ARBA" id="ARBA00022448"/>
    </source>
</evidence>
<keyword evidence="7" id="KW-0072">Autophagy</keyword>
<dbReference type="AlphaFoldDB" id="G8BQJ8"/>
<feature type="region of interest" description="Disordered" evidence="11">
    <location>
        <begin position="54"/>
        <end position="82"/>
    </location>
</feature>
<dbReference type="GO" id="GO:0034045">
    <property type="term" value="C:phagophore assembly site membrane"/>
    <property type="evidence" value="ECO:0007669"/>
    <property type="project" value="UniProtKB-SubCell"/>
</dbReference>
<evidence type="ECO:0000256" key="10">
    <source>
        <dbReference type="ARBA" id="ARBA00039251"/>
    </source>
</evidence>
<dbReference type="InterPro" id="IPR027267">
    <property type="entry name" value="AH/BAR_dom_sf"/>
</dbReference>
<dbReference type="InterPro" id="IPR044106">
    <property type="entry name" value="PX_Snx41/Atg20"/>
</dbReference>
<dbReference type="GO" id="GO:0032258">
    <property type="term" value="P:cytoplasm to vacuole targeting by the Cvt pathway"/>
    <property type="evidence" value="ECO:0007669"/>
    <property type="project" value="EnsemblFungi"/>
</dbReference>
<dbReference type="SUPFAM" id="SSF64268">
    <property type="entry name" value="PX domain"/>
    <property type="match status" value="1"/>
</dbReference>
<dbReference type="GO" id="GO:0000422">
    <property type="term" value="P:autophagy of mitochondrion"/>
    <property type="evidence" value="ECO:0007669"/>
    <property type="project" value="EnsemblFungi"/>
</dbReference>
<dbReference type="InterPro" id="IPR051079">
    <property type="entry name" value="Sorting_Nexin_Autophagy"/>
</dbReference>
<dbReference type="GO" id="GO:0016236">
    <property type="term" value="P:macroautophagy"/>
    <property type="evidence" value="ECO:0007669"/>
    <property type="project" value="EnsemblFungi"/>
</dbReference>
<dbReference type="InterPro" id="IPR036871">
    <property type="entry name" value="PX_dom_sf"/>
</dbReference>
<evidence type="ECO:0000256" key="7">
    <source>
        <dbReference type="ARBA" id="ARBA00023006"/>
    </source>
</evidence>
<evidence type="ECO:0000256" key="1">
    <source>
        <dbReference type="ARBA" id="ARBA00004481"/>
    </source>
</evidence>
<evidence type="ECO:0000256" key="6">
    <source>
        <dbReference type="ARBA" id="ARBA00022927"/>
    </source>
</evidence>